<dbReference type="EC" id="3.5.4.26" evidence="14"/>
<evidence type="ECO:0000256" key="3">
    <source>
        <dbReference type="ARBA" id="ARBA00004910"/>
    </source>
</evidence>
<keyword evidence="10 14" id="KW-0560">Oxidoreductase</keyword>
<evidence type="ECO:0000256" key="13">
    <source>
        <dbReference type="ARBA" id="ARBA00049886"/>
    </source>
</evidence>
<dbReference type="PROSITE" id="PS00903">
    <property type="entry name" value="CYT_DCMP_DEAMINASES_1"/>
    <property type="match status" value="1"/>
</dbReference>
<dbReference type="InterPro" id="IPR002125">
    <property type="entry name" value="CMP_dCMP_dom"/>
</dbReference>
<dbReference type="NCBIfam" id="TIGR00326">
    <property type="entry name" value="eubact_ribD"/>
    <property type="match status" value="1"/>
</dbReference>
<protein>
    <recommendedName>
        <fullName evidence="14">Riboflavin biosynthesis protein RibD</fullName>
    </recommendedName>
    <domain>
        <recommendedName>
            <fullName evidence="14">Diaminohydroxyphosphoribosylaminopyrimidine deaminase</fullName>
            <shortName evidence="14">DRAP deaminase</shortName>
            <ecNumber evidence="14">3.5.4.26</ecNumber>
        </recommendedName>
        <alternativeName>
            <fullName evidence="14">Riboflavin-specific deaminase</fullName>
        </alternativeName>
    </domain>
    <domain>
        <recommendedName>
            <fullName evidence="14">5-amino-6-(5-phosphoribosylamino)uracil reductase</fullName>
            <ecNumber evidence="14">1.1.1.193</ecNumber>
        </recommendedName>
        <alternativeName>
            <fullName evidence="14">HTP reductase</fullName>
        </alternativeName>
    </domain>
</protein>
<dbReference type="SUPFAM" id="SSF53597">
    <property type="entry name" value="Dihydrofolate reductase-like"/>
    <property type="match status" value="1"/>
</dbReference>
<comment type="pathway">
    <text evidence="2 14">Cofactor biosynthesis; riboflavin biosynthesis; 5-amino-6-(D-ribitylamino)uracil from GTP: step 2/4.</text>
</comment>
<feature type="binding site" evidence="17">
    <location>
        <position position="87"/>
    </location>
    <ligand>
        <name>Zn(2+)</name>
        <dbReference type="ChEBI" id="CHEBI:29105"/>
        <note>catalytic</note>
    </ligand>
</feature>
<dbReference type="Gene3D" id="3.40.430.10">
    <property type="entry name" value="Dihydrofolate Reductase, subunit A"/>
    <property type="match status" value="1"/>
</dbReference>
<dbReference type="InterPro" id="IPR024072">
    <property type="entry name" value="DHFR-like_dom_sf"/>
</dbReference>
<evidence type="ECO:0000256" key="17">
    <source>
        <dbReference type="PIRSR" id="PIRSR006769-3"/>
    </source>
</evidence>
<dbReference type="Proteomes" id="UP000317893">
    <property type="component" value="Unassembled WGS sequence"/>
</dbReference>
<evidence type="ECO:0000256" key="15">
    <source>
        <dbReference type="PIRSR" id="PIRSR006769-1"/>
    </source>
</evidence>
<feature type="binding site" evidence="16">
    <location>
        <position position="218"/>
    </location>
    <ligand>
        <name>substrate</name>
    </ligand>
</feature>
<evidence type="ECO:0000259" key="18">
    <source>
        <dbReference type="PROSITE" id="PS51747"/>
    </source>
</evidence>
<dbReference type="GO" id="GO:0008703">
    <property type="term" value="F:5-amino-6-(5-phosphoribosylamino)uracil reductase activity"/>
    <property type="evidence" value="ECO:0007669"/>
    <property type="project" value="UniProtKB-EC"/>
</dbReference>
<evidence type="ECO:0000256" key="14">
    <source>
        <dbReference type="PIRNR" id="PIRNR006769"/>
    </source>
</evidence>
<gene>
    <name evidence="19" type="ORF">FB458_4050</name>
</gene>
<dbReference type="PIRSF" id="PIRSF006769">
    <property type="entry name" value="RibD"/>
    <property type="match status" value="1"/>
</dbReference>
<dbReference type="Gene3D" id="3.40.140.10">
    <property type="entry name" value="Cytidine Deaminase, domain 2"/>
    <property type="match status" value="1"/>
</dbReference>
<feature type="binding site" evidence="16">
    <location>
        <begin position="280"/>
        <end position="286"/>
    </location>
    <ligand>
        <name>NADP(+)</name>
        <dbReference type="ChEBI" id="CHEBI:58349"/>
    </ligand>
</feature>
<dbReference type="PANTHER" id="PTHR38011:SF7">
    <property type="entry name" value="2,5-DIAMINO-6-RIBOSYLAMINO-4(3H)-PYRIMIDINONE 5'-PHOSPHATE REDUCTASE"/>
    <property type="match status" value="1"/>
</dbReference>
<dbReference type="InterPro" id="IPR016193">
    <property type="entry name" value="Cytidine_deaminase-like"/>
</dbReference>
<feature type="binding site" evidence="16">
    <location>
        <position position="165"/>
    </location>
    <ligand>
        <name>NADP(+)</name>
        <dbReference type="ChEBI" id="CHEBI:58349"/>
    </ligand>
</feature>
<dbReference type="EC" id="1.1.1.193" evidence="14"/>
<dbReference type="CDD" id="cd01284">
    <property type="entry name" value="Riboflavin_deaminase-reductase"/>
    <property type="match status" value="1"/>
</dbReference>
<reference evidence="19 20" key="1">
    <citation type="submission" date="2019-06" db="EMBL/GenBank/DDBJ databases">
        <title>Sequencing the genomes of 1000 actinobacteria strains.</title>
        <authorList>
            <person name="Klenk H.-P."/>
        </authorList>
    </citation>
    <scope>NUCLEOTIDE SEQUENCE [LARGE SCALE GENOMIC DNA]</scope>
    <source>
        <strain evidence="19 20">DSM 18607</strain>
    </source>
</reference>
<feature type="binding site" evidence="17">
    <location>
        <position position="96"/>
    </location>
    <ligand>
        <name>Zn(2+)</name>
        <dbReference type="ChEBI" id="CHEBI:29105"/>
        <note>catalytic</note>
    </ligand>
</feature>
<evidence type="ECO:0000256" key="10">
    <source>
        <dbReference type="ARBA" id="ARBA00023002"/>
    </source>
</evidence>
<evidence type="ECO:0000256" key="4">
    <source>
        <dbReference type="ARBA" id="ARBA00005259"/>
    </source>
</evidence>
<evidence type="ECO:0000256" key="7">
    <source>
        <dbReference type="ARBA" id="ARBA00022723"/>
    </source>
</evidence>
<comment type="similarity">
    <text evidence="4 14">In the N-terminal section; belongs to the cytidine and deoxycytidylate deaminase family.</text>
</comment>
<dbReference type="InterPro" id="IPR016192">
    <property type="entry name" value="APOBEC/CMP_deaminase_Zn-bd"/>
</dbReference>
<dbReference type="Pfam" id="PF01872">
    <property type="entry name" value="RibD_C"/>
    <property type="match status" value="1"/>
</dbReference>
<dbReference type="PANTHER" id="PTHR38011">
    <property type="entry name" value="DIHYDROFOLATE REDUCTASE FAMILY PROTEIN (AFU_ORTHOLOGUE AFUA_8G06820)"/>
    <property type="match status" value="1"/>
</dbReference>
<dbReference type="InterPro" id="IPR004794">
    <property type="entry name" value="Eubact_RibD"/>
</dbReference>
<evidence type="ECO:0000256" key="8">
    <source>
        <dbReference type="ARBA" id="ARBA00022833"/>
    </source>
</evidence>
<comment type="catalytic activity">
    <reaction evidence="13 14">
        <text>2,5-diamino-6-hydroxy-4-(5-phosphoribosylamino)-pyrimidine + H2O + H(+) = 5-amino-6-(5-phospho-D-ribosylamino)uracil + NH4(+)</text>
        <dbReference type="Rhea" id="RHEA:21868"/>
        <dbReference type="ChEBI" id="CHEBI:15377"/>
        <dbReference type="ChEBI" id="CHEBI:15378"/>
        <dbReference type="ChEBI" id="CHEBI:28938"/>
        <dbReference type="ChEBI" id="CHEBI:58453"/>
        <dbReference type="ChEBI" id="CHEBI:58614"/>
        <dbReference type="EC" id="3.5.4.26"/>
    </reaction>
</comment>
<feature type="binding site" evidence="16">
    <location>
        <position position="278"/>
    </location>
    <ligand>
        <name>substrate</name>
    </ligand>
</feature>
<dbReference type="GO" id="GO:0008835">
    <property type="term" value="F:diaminohydroxyphosphoribosylaminopyrimidine deaminase activity"/>
    <property type="evidence" value="ECO:0007669"/>
    <property type="project" value="UniProtKB-EC"/>
</dbReference>
<comment type="function">
    <text evidence="1 14">Converts 2,5-diamino-6-(ribosylamino)-4(3h)-pyrimidinone 5'-phosphate into 5-amino-6-(ribosylamino)-2,4(1h,3h)-pyrimidinedione 5'-phosphate.</text>
</comment>
<evidence type="ECO:0000256" key="5">
    <source>
        <dbReference type="ARBA" id="ARBA00007417"/>
    </source>
</evidence>
<name>A0A542E6F2_9MICO</name>
<keyword evidence="14" id="KW-0378">Hydrolase</keyword>
<comment type="cofactor">
    <cofactor evidence="14 17">
        <name>Zn(2+)</name>
        <dbReference type="ChEBI" id="CHEBI:29105"/>
    </cofactor>
    <text evidence="14 17">Binds 1 zinc ion.</text>
</comment>
<evidence type="ECO:0000256" key="12">
    <source>
        <dbReference type="ARBA" id="ARBA00049861"/>
    </source>
</evidence>
<evidence type="ECO:0000313" key="20">
    <source>
        <dbReference type="Proteomes" id="UP000317893"/>
    </source>
</evidence>
<keyword evidence="9 14" id="KW-0521">NADP</keyword>
<dbReference type="EMBL" id="VFMN01000001">
    <property type="protein sequence ID" value="TQJ10907.1"/>
    <property type="molecule type" value="Genomic_DNA"/>
</dbReference>
<dbReference type="AlphaFoldDB" id="A0A542E6F2"/>
<evidence type="ECO:0000256" key="6">
    <source>
        <dbReference type="ARBA" id="ARBA00022619"/>
    </source>
</evidence>
<keyword evidence="6 14" id="KW-0686">Riboflavin biosynthesis</keyword>
<dbReference type="InterPro" id="IPR050765">
    <property type="entry name" value="Riboflavin_Biosynth_HTPR"/>
</dbReference>
<evidence type="ECO:0000256" key="11">
    <source>
        <dbReference type="ARBA" id="ARBA00023268"/>
    </source>
</evidence>
<dbReference type="GO" id="GO:0008270">
    <property type="term" value="F:zinc ion binding"/>
    <property type="evidence" value="ECO:0007669"/>
    <property type="project" value="InterPro"/>
</dbReference>
<dbReference type="UniPathway" id="UPA00275">
    <property type="reaction ID" value="UER00401"/>
</dbReference>
<keyword evidence="8 14" id="KW-0862">Zinc</keyword>
<feature type="domain" description="CMP/dCMP-type deaminase" evidence="18">
    <location>
        <begin position="10"/>
        <end position="133"/>
    </location>
</feature>
<comment type="pathway">
    <text evidence="3 14">Cofactor biosynthesis; riboflavin biosynthesis; 5-amino-6-(D-ribitylamino)uracil from GTP: step 3/4.</text>
</comment>
<accession>A0A542E6F2</accession>
<keyword evidence="11" id="KW-0511">Multifunctional enzyme</keyword>
<evidence type="ECO:0000256" key="2">
    <source>
        <dbReference type="ARBA" id="ARBA00004882"/>
    </source>
</evidence>
<feature type="binding site" evidence="16">
    <location>
        <position position="195"/>
    </location>
    <ligand>
        <name>NADP(+)</name>
        <dbReference type="ChEBI" id="CHEBI:58349"/>
    </ligand>
</feature>
<evidence type="ECO:0000256" key="9">
    <source>
        <dbReference type="ARBA" id="ARBA00022857"/>
    </source>
</evidence>
<feature type="binding site" evidence="16">
    <location>
        <position position="215"/>
    </location>
    <ligand>
        <name>substrate</name>
    </ligand>
</feature>
<proteinExistence type="inferred from homology"/>
<feature type="active site" description="Proton donor" evidence="15">
    <location>
        <position position="61"/>
    </location>
</feature>
<feature type="binding site" evidence="16">
    <location>
        <position position="207"/>
    </location>
    <ligand>
        <name>NADP(+)</name>
        <dbReference type="ChEBI" id="CHEBI:58349"/>
    </ligand>
</feature>
<evidence type="ECO:0000256" key="1">
    <source>
        <dbReference type="ARBA" id="ARBA00002151"/>
    </source>
</evidence>
<dbReference type="InterPro" id="IPR002734">
    <property type="entry name" value="RibDG_C"/>
</dbReference>
<organism evidence="19 20">
    <name type="scientific">Lapillicoccus jejuensis</name>
    <dbReference type="NCBI Taxonomy" id="402171"/>
    <lineage>
        <taxon>Bacteria</taxon>
        <taxon>Bacillati</taxon>
        <taxon>Actinomycetota</taxon>
        <taxon>Actinomycetes</taxon>
        <taxon>Micrococcales</taxon>
        <taxon>Intrasporangiaceae</taxon>
        <taxon>Lapillicoccus</taxon>
    </lineage>
</organism>
<dbReference type="GO" id="GO:0009231">
    <property type="term" value="P:riboflavin biosynthetic process"/>
    <property type="evidence" value="ECO:0007669"/>
    <property type="project" value="UniProtKB-UniPathway"/>
</dbReference>
<comment type="catalytic activity">
    <reaction evidence="12 14">
        <text>5-amino-6-(5-phospho-D-ribitylamino)uracil + NADP(+) = 5-amino-6-(5-phospho-D-ribosylamino)uracil + NADPH + H(+)</text>
        <dbReference type="Rhea" id="RHEA:17845"/>
        <dbReference type="ChEBI" id="CHEBI:15378"/>
        <dbReference type="ChEBI" id="CHEBI:57783"/>
        <dbReference type="ChEBI" id="CHEBI:58349"/>
        <dbReference type="ChEBI" id="CHEBI:58421"/>
        <dbReference type="ChEBI" id="CHEBI:58453"/>
        <dbReference type="EC" id="1.1.1.193"/>
    </reaction>
</comment>
<feature type="binding site" evidence="16">
    <location>
        <position position="179"/>
    </location>
    <ligand>
        <name>substrate</name>
    </ligand>
</feature>
<sequence>MVDEDQHDQQQDERYLREALELAARGPLPDPNPRVGCVLLDAAGAVVGRGFHAGAGTAHAEVVALADAAARGADVRGGTAYVSLEPCAHTGRTGPCAQALLDAGVARVVHAQSDPDPVAAGGADLLRAAGVPVDSGVLADEAEALNAVWTRSVRLGRPVVTWKVAASLDGRSAAADRTSRWVTGAAARADVHDLRARCDAVVVGTGTALADDPSLTTRWPDGSLRDRQPLRVVVGDRDLPSRAAVLDAAAPTLVVRGHDPAAVLETLHGKGIRHVLLEGGPTLAAAFLAAGLVDEVVAYVAPVLLGAGPSAVGDLGITTITDALRLEPTDVTVVGVDVRVTARPRATTPQKEIV</sequence>
<feature type="binding site" evidence="16">
    <location>
        <position position="211"/>
    </location>
    <ligand>
        <name>NADP(+)</name>
        <dbReference type="ChEBI" id="CHEBI:58349"/>
    </ligand>
</feature>
<keyword evidence="7 14" id="KW-0479">Metal-binding</keyword>
<dbReference type="RefSeq" id="WP_211356235.1">
    <property type="nucleotide sequence ID" value="NZ_BAAAPR010000019.1"/>
</dbReference>
<feature type="binding site" evidence="16">
    <location>
        <position position="181"/>
    </location>
    <ligand>
        <name>NADP(+)</name>
        <dbReference type="ChEBI" id="CHEBI:58349"/>
    </ligand>
</feature>
<comment type="caution">
    <text evidence="19">The sequence shown here is derived from an EMBL/GenBank/DDBJ whole genome shotgun (WGS) entry which is preliminary data.</text>
</comment>
<feature type="binding site" evidence="17">
    <location>
        <position position="59"/>
    </location>
    <ligand>
        <name>Zn(2+)</name>
        <dbReference type="ChEBI" id="CHEBI:29105"/>
        <note>catalytic</note>
    </ligand>
</feature>
<dbReference type="Pfam" id="PF00383">
    <property type="entry name" value="dCMP_cyt_deam_1"/>
    <property type="match status" value="1"/>
</dbReference>
<dbReference type="PROSITE" id="PS51747">
    <property type="entry name" value="CYT_DCMP_DEAMINASES_2"/>
    <property type="match status" value="1"/>
</dbReference>
<keyword evidence="20" id="KW-1185">Reference proteome</keyword>
<comment type="similarity">
    <text evidence="5 14">In the C-terminal section; belongs to the HTP reductase family.</text>
</comment>
<evidence type="ECO:0000313" key="19">
    <source>
        <dbReference type="EMBL" id="TQJ10907.1"/>
    </source>
</evidence>
<dbReference type="SUPFAM" id="SSF53927">
    <property type="entry name" value="Cytidine deaminase-like"/>
    <property type="match status" value="1"/>
</dbReference>
<evidence type="ECO:0000256" key="16">
    <source>
        <dbReference type="PIRSR" id="PIRSR006769-2"/>
    </source>
</evidence>